<organism evidence="2">
    <name type="scientific">Balaenoptera musculus</name>
    <name type="common">Blue whale</name>
    <dbReference type="NCBI Taxonomy" id="9771"/>
    <lineage>
        <taxon>Eukaryota</taxon>
        <taxon>Metazoa</taxon>
        <taxon>Chordata</taxon>
        <taxon>Craniata</taxon>
        <taxon>Vertebrata</taxon>
        <taxon>Euteleostomi</taxon>
        <taxon>Mammalia</taxon>
        <taxon>Eutheria</taxon>
        <taxon>Laurasiatheria</taxon>
        <taxon>Artiodactyla</taxon>
        <taxon>Whippomorpha</taxon>
        <taxon>Cetacea</taxon>
        <taxon>Mysticeti</taxon>
        <taxon>Balaenopteridae</taxon>
        <taxon>Balaenoptera</taxon>
    </lineage>
</organism>
<protein>
    <submittedName>
        <fullName evidence="2">Uncharacterized protein</fullName>
    </submittedName>
</protein>
<sequence>LTPHTTVYFPVPGSARPHTSPQVPEWRPHPVPVQCHPPWWTELPASLSPGPIKLPRGSPH</sequence>
<feature type="region of interest" description="Disordered" evidence="1">
    <location>
        <begin position="1"/>
        <end position="28"/>
    </location>
</feature>
<reference evidence="2" key="1">
    <citation type="submission" date="2023-09" db="UniProtKB">
        <authorList>
            <consortium name="Ensembl"/>
        </authorList>
    </citation>
    <scope>IDENTIFICATION</scope>
</reference>
<proteinExistence type="predicted"/>
<evidence type="ECO:0000256" key="1">
    <source>
        <dbReference type="SAM" id="MobiDB-lite"/>
    </source>
</evidence>
<dbReference type="AlphaFoldDB" id="A0A8C0DDU0"/>
<name>A0A8C0DDU0_BALMU</name>
<dbReference type="Ensembl" id="ENSBMST00010020298.1">
    <property type="protein sequence ID" value="ENSBMSP00010018371.1"/>
    <property type="gene ID" value="ENSBMSG00010013324.1"/>
</dbReference>
<accession>A0A8C0DDU0</accession>
<evidence type="ECO:0000313" key="2">
    <source>
        <dbReference type="Ensembl" id="ENSBMSP00010018371.1"/>
    </source>
</evidence>